<evidence type="ECO:0000256" key="1">
    <source>
        <dbReference type="ARBA" id="ARBA00000900"/>
    </source>
</evidence>
<dbReference type="Pfam" id="PF02207">
    <property type="entry name" value="zf-UBR"/>
    <property type="match status" value="1"/>
</dbReference>
<evidence type="ECO:0000256" key="7">
    <source>
        <dbReference type="ARBA" id="ARBA00022833"/>
    </source>
</evidence>
<evidence type="ECO:0000259" key="11">
    <source>
        <dbReference type="PROSITE" id="PS51157"/>
    </source>
</evidence>
<dbReference type="InterPro" id="IPR003126">
    <property type="entry name" value="Znf_UBR"/>
</dbReference>
<dbReference type="PROSITE" id="PS51157">
    <property type="entry name" value="ZF_UBR"/>
    <property type="match status" value="1"/>
</dbReference>
<organism evidence="12 13">
    <name type="scientific">Rotaria socialis</name>
    <dbReference type="NCBI Taxonomy" id="392032"/>
    <lineage>
        <taxon>Eukaryota</taxon>
        <taxon>Metazoa</taxon>
        <taxon>Spiralia</taxon>
        <taxon>Gnathifera</taxon>
        <taxon>Rotifera</taxon>
        <taxon>Eurotatoria</taxon>
        <taxon>Bdelloidea</taxon>
        <taxon>Philodinida</taxon>
        <taxon>Philodinidae</taxon>
        <taxon>Rotaria</taxon>
    </lineage>
</organism>
<keyword evidence="7 10" id="KW-0862">Zinc</keyword>
<feature type="zinc finger region" description="UBR-type" evidence="9">
    <location>
        <begin position="73"/>
        <end position="164"/>
    </location>
</feature>
<dbReference type="CDD" id="cd19673">
    <property type="entry name" value="UBR-box_UBR3"/>
    <property type="match status" value="1"/>
</dbReference>
<protein>
    <recommendedName>
        <fullName evidence="10">E3 ubiquitin-protein ligase</fullName>
        <ecNumber evidence="10">2.3.2.27</ecNumber>
    </recommendedName>
</protein>
<evidence type="ECO:0000256" key="8">
    <source>
        <dbReference type="ARBA" id="ARBA00046341"/>
    </source>
</evidence>
<keyword evidence="3 10" id="KW-0808">Transferase</keyword>
<dbReference type="UniPathway" id="UPA00143"/>
<evidence type="ECO:0000256" key="2">
    <source>
        <dbReference type="ARBA" id="ARBA00004906"/>
    </source>
</evidence>
<dbReference type="Gene3D" id="2.10.110.30">
    <property type="match status" value="1"/>
</dbReference>
<evidence type="ECO:0000256" key="10">
    <source>
        <dbReference type="RuleBase" id="RU366018"/>
    </source>
</evidence>
<feature type="domain" description="UBR-type" evidence="11">
    <location>
        <begin position="73"/>
        <end position="164"/>
    </location>
</feature>
<evidence type="ECO:0000256" key="6">
    <source>
        <dbReference type="ARBA" id="ARBA00022786"/>
    </source>
</evidence>
<gene>
    <name evidence="12" type="ORF">HFQ381_LOCUS16955</name>
</gene>
<keyword evidence="4 10" id="KW-0479">Metal-binding</keyword>
<proteinExistence type="inferred from homology"/>
<comment type="caution">
    <text evidence="12">The sequence shown here is derived from an EMBL/GenBank/DDBJ whole genome shotgun (WGS) entry which is preliminary data.</text>
</comment>
<dbReference type="AlphaFoldDB" id="A0A820L7C9"/>
<sequence>MDTSDSINLTPEQLEVGLINDTIDQSALNKLLTNNIHENENIDALVQFFQHYIPGNRTMNEFIERIRHYNSAQICGLVWNANVIAYRCKTCSISPCMSICAQCFQNGNHEGHNFNMFESQAGGACIRTGDHTFALALAKYLNLRNYSDYWKYLQSTQLCDISNRYTPLSLIDMHWTTAKTNFIRIIQFYNPNINR</sequence>
<dbReference type="GO" id="GO:0071596">
    <property type="term" value="P:ubiquitin-dependent protein catabolic process via the N-end rule pathway"/>
    <property type="evidence" value="ECO:0007669"/>
    <property type="project" value="UniProtKB-UniRule"/>
</dbReference>
<keyword evidence="6 10" id="KW-0833">Ubl conjugation pathway</keyword>
<dbReference type="Proteomes" id="UP000663851">
    <property type="component" value="Unassembled WGS sequence"/>
</dbReference>
<dbReference type="PANTHER" id="PTHR21497:SF39">
    <property type="entry name" value="E3 UBIQUITIN-PROTEIN LIGASE UBR3"/>
    <property type="match status" value="1"/>
</dbReference>
<evidence type="ECO:0000256" key="3">
    <source>
        <dbReference type="ARBA" id="ARBA00022679"/>
    </source>
</evidence>
<comment type="pathway">
    <text evidence="2 10">Protein modification; protein ubiquitination.</text>
</comment>
<evidence type="ECO:0000313" key="12">
    <source>
        <dbReference type="EMBL" id="CAF4354299.1"/>
    </source>
</evidence>
<dbReference type="EC" id="2.3.2.27" evidence="10"/>
<dbReference type="EMBL" id="CAJOBO010001231">
    <property type="protein sequence ID" value="CAF4354299.1"/>
    <property type="molecule type" value="Genomic_DNA"/>
</dbReference>
<evidence type="ECO:0000256" key="9">
    <source>
        <dbReference type="PROSITE-ProRule" id="PRU00508"/>
    </source>
</evidence>
<dbReference type="GO" id="GO:0016567">
    <property type="term" value="P:protein ubiquitination"/>
    <property type="evidence" value="ECO:0007669"/>
    <property type="project" value="UniProtKB-UniRule"/>
</dbReference>
<keyword evidence="5 10" id="KW-0863">Zinc-finger</keyword>
<evidence type="ECO:0000256" key="4">
    <source>
        <dbReference type="ARBA" id="ARBA00022723"/>
    </source>
</evidence>
<evidence type="ECO:0000313" key="13">
    <source>
        <dbReference type="Proteomes" id="UP000663851"/>
    </source>
</evidence>
<comment type="catalytic activity">
    <reaction evidence="1 10">
        <text>S-ubiquitinyl-[E2 ubiquitin-conjugating enzyme]-L-cysteine + [acceptor protein]-L-lysine = [E2 ubiquitin-conjugating enzyme]-L-cysteine + N(6)-ubiquitinyl-[acceptor protein]-L-lysine.</text>
        <dbReference type="EC" id="2.3.2.27"/>
    </reaction>
</comment>
<reference evidence="12" key="1">
    <citation type="submission" date="2021-02" db="EMBL/GenBank/DDBJ databases">
        <authorList>
            <person name="Nowell W R."/>
        </authorList>
    </citation>
    <scope>NUCLEOTIDE SEQUENCE</scope>
</reference>
<dbReference type="PANTHER" id="PTHR21497">
    <property type="entry name" value="UBIQUITIN LIGASE E3 ALPHA-RELATED"/>
    <property type="match status" value="1"/>
</dbReference>
<dbReference type="FunFam" id="2.10.110.30:FF:000002">
    <property type="entry name" value="Putative e3 ubiquitin-protein ligase ubr3"/>
    <property type="match status" value="1"/>
</dbReference>
<dbReference type="GO" id="GO:0061630">
    <property type="term" value="F:ubiquitin protein ligase activity"/>
    <property type="evidence" value="ECO:0007669"/>
    <property type="project" value="UniProtKB-UniRule"/>
</dbReference>
<accession>A0A820L7C9</accession>
<dbReference type="GO" id="GO:0005737">
    <property type="term" value="C:cytoplasm"/>
    <property type="evidence" value="ECO:0007669"/>
    <property type="project" value="TreeGrafter"/>
</dbReference>
<comment type="similarity">
    <text evidence="8 10">Belongs to the E3 ubiquitin-protein ligase UBR1-like family.</text>
</comment>
<evidence type="ECO:0000256" key="5">
    <source>
        <dbReference type="ARBA" id="ARBA00022771"/>
    </source>
</evidence>
<dbReference type="InterPro" id="IPR039164">
    <property type="entry name" value="UBR1-like"/>
</dbReference>
<name>A0A820L7C9_9BILA</name>
<dbReference type="SMART" id="SM00396">
    <property type="entry name" value="ZnF_UBR1"/>
    <property type="match status" value="1"/>
</dbReference>
<comment type="function">
    <text evidence="10">Ubiquitin ligase protein which is a component of the N-end rule pathway. Recognizes and binds to proteins bearing specific N-terminal residues that are destabilizing according to the N-end rule, leading to their ubiquitination and subsequent degradation.</text>
</comment>
<dbReference type="GO" id="GO:0000151">
    <property type="term" value="C:ubiquitin ligase complex"/>
    <property type="evidence" value="ECO:0007669"/>
    <property type="project" value="TreeGrafter"/>
</dbReference>
<dbReference type="GO" id="GO:0008270">
    <property type="term" value="F:zinc ion binding"/>
    <property type="evidence" value="ECO:0007669"/>
    <property type="project" value="UniProtKB-UniRule"/>
</dbReference>